<evidence type="ECO:0000313" key="4">
    <source>
        <dbReference type="Proteomes" id="UP000177263"/>
    </source>
</evidence>
<keyword evidence="1" id="KW-1133">Transmembrane helix</keyword>
<feature type="transmembrane region" description="Helical" evidence="1">
    <location>
        <begin position="6"/>
        <end position="26"/>
    </location>
</feature>
<dbReference type="Pfam" id="PF18893">
    <property type="entry name" value="DUF5652"/>
    <property type="match status" value="1"/>
</dbReference>
<accession>A0A1F7YR55</accession>
<name>A0A1F7YR55_9BACT</name>
<comment type="caution">
    <text evidence="3">The sequence shown here is derived from an EMBL/GenBank/DDBJ whole genome shotgun (WGS) entry which is preliminary data.</text>
</comment>
<evidence type="ECO:0000256" key="1">
    <source>
        <dbReference type="SAM" id="Phobius"/>
    </source>
</evidence>
<dbReference type="AlphaFoldDB" id="A0A1F7YR55"/>
<keyword evidence="1" id="KW-0472">Membrane</keyword>
<dbReference type="InterPro" id="IPR043712">
    <property type="entry name" value="DUF5652"/>
</dbReference>
<feature type="transmembrane region" description="Helical" evidence="1">
    <location>
        <begin position="38"/>
        <end position="59"/>
    </location>
</feature>
<dbReference type="EMBL" id="MGGM01000009">
    <property type="protein sequence ID" value="OGM29824.1"/>
    <property type="molecule type" value="Genomic_DNA"/>
</dbReference>
<dbReference type="Proteomes" id="UP000177263">
    <property type="component" value="Unassembled WGS sequence"/>
</dbReference>
<keyword evidence="1" id="KW-0812">Transmembrane</keyword>
<organism evidence="3 4">
    <name type="scientific">Candidatus Woesebacteria bacterium RIFCSPHIGHO2_01_FULL_41_10</name>
    <dbReference type="NCBI Taxonomy" id="1802500"/>
    <lineage>
        <taxon>Bacteria</taxon>
        <taxon>Candidatus Woeseibacteriota</taxon>
    </lineage>
</organism>
<proteinExistence type="predicted"/>
<feature type="domain" description="DUF5652" evidence="2">
    <location>
        <begin position="9"/>
        <end position="65"/>
    </location>
</feature>
<reference evidence="3 4" key="1">
    <citation type="journal article" date="2016" name="Nat. Commun.">
        <title>Thousands of microbial genomes shed light on interconnected biogeochemical processes in an aquifer system.</title>
        <authorList>
            <person name="Anantharaman K."/>
            <person name="Brown C.T."/>
            <person name="Hug L.A."/>
            <person name="Sharon I."/>
            <person name="Castelle C.J."/>
            <person name="Probst A.J."/>
            <person name="Thomas B.C."/>
            <person name="Singh A."/>
            <person name="Wilkins M.J."/>
            <person name="Karaoz U."/>
            <person name="Brodie E.L."/>
            <person name="Williams K.H."/>
            <person name="Hubbard S.S."/>
            <person name="Banfield J.F."/>
        </authorList>
    </citation>
    <scope>NUCLEOTIDE SEQUENCE [LARGE SCALE GENOMIC DNA]</scope>
</reference>
<evidence type="ECO:0000259" key="2">
    <source>
        <dbReference type="Pfam" id="PF18893"/>
    </source>
</evidence>
<protein>
    <recommendedName>
        <fullName evidence="2">DUF5652 domain-containing protein</fullName>
    </recommendedName>
</protein>
<dbReference type="STRING" id="1802500.A2801_00145"/>
<evidence type="ECO:0000313" key="3">
    <source>
        <dbReference type="EMBL" id="OGM29824.1"/>
    </source>
</evidence>
<sequence>MFEDAALQMIILVVVVSLFDLVMKAIALWKAARARQKYWFIALLLLNTVGVIPLIYIFFVNKRASKQ</sequence>
<gene>
    <name evidence="3" type="ORF">A2801_00145</name>
</gene>